<keyword evidence="1" id="KW-0808">Transferase</keyword>
<evidence type="ECO:0000256" key="4">
    <source>
        <dbReference type="RuleBase" id="RU362109"/>
    </source>
</evidence>
<dbReference type="Pfam" id="PF00179">
    <property type="entry name" value="UQ_con"/>
    <property type="match status" value="1"/>
</dbReference>
<dbReference type="FunFam" id="3.10.110.10:FF:000051">
    <property type="entry name" value="ubiquitin-conjugating enzyme E2 R2-like"/>
    <property type="match status" value="1"/>
</dbReference>
<evidence type="ECO:0000313" key="6">
    <source>
        <dbReference type="EMBL" id="EHY65073.1"/>
    </source>
</evidence>
<dbReference type="EMBL" id="AKIJ01000001">
    <property type="protein sequence ID" value="KFG27292.1"/>
    <property type="molecule type" value="Genomic_DNA"/>
</dbReference>
<dbReference type="GO" id="GO:0016740">
    <property type="term" value="F:transferase activity"/>
    <property type="evidence" value="ECO:0007669"/>
    <property type="project" value="UniProtKB-KW"/>
</dbReference>
<keyword evidence="8" id="KW-1185">Reference proteome</keyword>
<keyword evidence="4" id="KW-0067">ATP-binding</keyword>
<dbReference type="InterPro" id="IPR016135">
    <property type="entry name" value="UBQ-conjugating_enzyme/RWD"/>
</dbReference>
<dbReference type="OrthoDB" id="19692at2759"/>
<feature type="active site" description="Glycyl thioester intermediate" evidence="3">
    <location>
        <position position="95"/>
    </location>
</feature>
<dbReference type="STRING" id="944018.H8ZD48"/>
<evidence type="ECO:0000256" key="2">
    <source>
        <dbReference type="ARBA" id="ARBA00022786"/>
    </source>
</evidence>
<dbReference type="SUPFAM" id="SSF54495">
    <property type="entry name" value="UBC-like"/>
    <property type="match status" value="1"/>
</dbReference>
<accession>A0A086J574</accession>
<protein>
    <submittedName>
        <fullName evidence="6">Ubiquitin carrier protein</fullName>
    </submittedName>
</protein>
<organism evidence="6">
    <name type="scientific">Nematocida ausubeli (strain ATCC PRA-371 / ERTm2)</name>
    <name type="common">Nematode killer fungus</name>
    <dbReference type="NCBI Taxonomy" id="1913371"/>
    <lineage>
        <taxon>Eukaryota</taxon>
        <taxon>Fungi</taxon>
        <taxon>Fungi incertae sedis</taxon>
        <taxon>Microsporidia</taxon>
        <taxon>Nematocida</taxon>
    </lineage>
</organism>
<evidence type="ECO:0000259" key="5">
    <source>
        <dbReference type="PROSITE" id="PS50127"/>
    </source>
</evidence>
<proteinExistence type="inferred from homology"/>
<dbReference type="PANTHER" id="PTHR24067">
    <property type="entry name" value="UBIQUITIN-CONJUGATING ENZYME E2"/>
    <property type="match status" value="1"/>
</dbReference>
<keyword evidence="2 4" id="KW-0833">Ubl conjugation pathway</keyword>
<gene>
    <name evidence="6" type="ORF">NERG_01519</name>
    <name evidence="7" type="ORF">NESG_00370</name>
</gene>
<dbReference type="PROSITE" id="PS00183">
    <property type="entry name" value="UBC_1"/>
    <property type="match status" value="1"/>
</dbReference>
<dbReference type="Gene3D" id="3.10.110.10">
    <property type="entry name" value="Ubiquitin Conjugating Enzyme"/>
    <property type="match status" value="1"/>
</dbReference>
<evidence type="ECO:0000313" key="7">
    <source>
        <dbReference type="EMBL" id="KFG27292.1"/>
    </source>
</evidence>
<feature type="domain" description="UBC core" evidence="5">
    <location>
        <begin position="11"/>
        <end position="170"/>
    </location>
</feature>
<dbReference type="AlphaFoldDB" id="H8ZD48"/>
<dbReference type="InterPro" id="IPR023313">
    <property type="entry name" value="UBQ-conjugating_AS"/>
</dbReference>
<reference evidence="7" key="2">
    <citation type="submission" date="2012-10" db="EMBL/GenBank/DDBJ databases">
        <authorList>
            <consortium name="The Broad Institute Genome Sequencing Platform"/>
            <consortium name="The Broad Institute Genome Sequencing Center for Infectious Disease"/>
            <person name="Cuomo C."/>
            <person name="Troemel E."/>
            <person name="Walker B."/>
            <person name="Young S.K."/>
            <person name="Zeng Q."/>
            <person name="Gargeya S."/>
            <person name="Fitzgerald M."/>
            <person name="Haas B."/>
            <person name="Abouelleil A."/>
            <person name="Alvarado L."/>
            <person name="Arachchi H.M."/>
            <person name="Berlin A.M."/>
            <person name="Chapman S.B."/>
            <person name="Goldberg J."/>
            <person name="Griggs A."/>
            <person name="Gujja S."/>
            <person name="Hansen M."/>
            <person name="Howarth C."/>
            <person name="Imamovic A."/>
            <person name="Larimer J."/>
            <person name="McCowan C."/>
            <person name="Murphy C."/>
            <person name="Neiman D."/>
            <person name="Pearson M."/>
            <person name="Priest M."/>
            <person name="Roberts A."/>
            <person name="Saif S."/>
            <person name="Shea T."/>
            <person name="Sisk P."/>
            <person name="Sykes S."/>
            <person name="Wortman J."/>
            <person name="Nusbaum C."/>
            <person name="Birren B."/>
        </authorList>
    </citation>
    <scope>NUCLEOTIDE SEQUENCE</scope>
    <source>
        <strain evidence="7">ERTm6</strain>
    </source>
</reference>
<dbReference type="InterPro" id="IPR000608">
    <property type="entry name" value="UBC"/>
</dbReference>
<dbReference type="Proteomes" id="UP000054524">
    <property type="component" value="Unassembled WGS sequence"/>
</dbReference>
<comment type="similarity">
    <text evidence="4">Belongs to the ubiquitin-conjugating enzyme family.</text>
</comment>
<name>H8ZD48_NEMA1</name>
<reference evidence="7 8" key="3">
    <citation type="journal article" date="2014" name="Genome Announc.">
        <title>Genome Sequence of the Microsporidian Species Nematocida sp1 Strain ERTm6 (ATCC PRA-372).</title>
        <authorList>
            <person name="Bakowski M.A."/>
            <person name="Priest M."/>
            <person name="Young S."/>
            <person name="Cuomo C.A."/>
            <person name="Troemel E.R."/>
        </authorList>
    </citation>
    <scope>NUCLEOTIDE SEQUENCE [LARGE SCALE GENOMIC DNA]</scope>
    <source>
        <strain evidence="7 8">ERTm6</strain>
    </source>
</reference>
<evidence type="ECO:0000256" key="3">
    <source>
        <dbReference type="PROSITE-ProRule" id="PRU10133"/>
    </source>
</evidence>
<sequence length="170" mass="19618">MIGERADPKRRSKIFITKELQRISKAPSENYSVGLLNNNIYTWEILIIGPRETIYENALLKAVMVFPETYPEDPPTFKFLSEIWHPNIDTNGNVCISILHKSGDDEYGYEDASERWMPVRDINSILLSIILLLVEPNSESPANIEAAQEFMSRRSEYNKKVEKLVQKTIE</sequence>
<dbReference type="PROSITE" id="PS50127">
    <property type="entry name" value="UBC_2"/>
    <property type="match status" value="1"/>
</dbReference>
<dbReference type="Proteomes" id="UP000005622">
    <property type="component" value="Unassembled WGS sequence"/>
</dbReference>
<dbReference type="GO" id="GO:0005524">
    <property type="term" value="F:ATP binding"/>
    <property type="evidence" value="ECO:0007669"/>
    <property type="project" value="UniProtKB-UniRule"/>
</dbReference>
<evidence type="ECO:0000313" key="8">
    <source>
        <dbReference type="Proteomes" id="UP000054524"/>
    </source>
</evidence>
<evidence type="ECO:0000256" key="1">
    <source>
        <dbReference type="ARBA" id="ARBA00022679"/>
    </source>
</evidence>
<dbReference type="EMBL" id="JH604636">
    <property type="protein sequence ID" value="EHY65073.1"/>
    <property type="molecule type" value="Genomic_DNA"/>
</dbReference>
<keyword evidence="4" id="KW-0547">Nucleotide-binding</keyword>
<dbReference type="InterPro" id="IPR050113">
    <property type="entry name" value="Ub_conjugating_enzyme"/>
</dbReference>
<reference evidence="6" key="1">
    <citation type="submission" date="2011-03" db="EMBL/GenBank/DDBJ databases">
        <title>The Genome Sequence of Nematocida sp1 strain ERTm2.</title>
        <authorList>
            <consortium name="The Broad Institute Genome Sequencing Platform"/>
            <consortium name="The Broad Institute Genome Sequencing Center for Infectious Disease"/>
            <person name="Cuomo C."/>
            <person name="Troemel E."/>
            <person name="Young S.K."/>
            <person name="Zeng Q."/>
            <person name="Gargeya S."/>
            <person name="Fitzgerald M."/>
            <person name="Haas B."/>
            <person name="Abouelleil A."/>
            <person name="Alvarado L."/>
            <person name="Arachchi H.M."/>
            <person name="Berlin A."/>
            <person name="Brown A."/>
            <person name="Chapman S.B."/>
            <person name="Chen Z."/>
            <person name="Dunbar C."/>
            <person name="Freedman E."/>
            <person name="Gearin G."/>
            <person name="Gellesch M."/>
            <person name="Goldberg J."/>
            <person name="Griggs A."/>
            <person name="Gujja S."/>
            <person name="Heilman E.R."/>
            <person name="Heiman D."/>
            <person name="Howarth C."/>
            <person name="Larson L."/>
            <person name="Lui A."/>
            <person name="MacDonald P.J.P."/>
            <person name="Mehta T."/>
            <person name="Montmayeur A."/>
            <person name="Murphy C."/>
            <person name="Neiman D."/>
            <person name="Pearson M."/>
            <person name="Priest M."/>
            <person name="Roberts A."/>
            <person name="Saif S."/>
            <person name="Shea T."/>
            <person name="Shenoy N."/>
            <person name="Sisk P."/>
            <person name="Stolte C."/>
            <person name="Sykes S."/>
            <person name="White J."/>
            <person name="Yandava C."/>
            <person name="Wortman J."/>
            <person name="Nusbaum C."/>
            <person name="Birren B."/>
        </authorList>
    </citation>
    <scope>NUCLEOTIDE SEQUENCE</scope>
    <source>
        <strain evidence="6">ERTm2</strain>
    </source>
</reference>
<accession>H8ZD48</accession>
<dbReference type="HOGENOM" id="CLU_030988_10_1_1"/>
<dbReference type="SMART" id="SM00212">
    <property type="entry name" value="UBCc"/>
    <property type="match status" value="1"/>
</dbReference>